<keyword evidence="21" id="KW-1133">Transmembrane helix</keyword>
<keyword evidence="13" id="KW-0067">ATP-binding</keyword>
<keyword evidence="9" id="KW-0808">Transferase</keyword>
<dbReference type="SMART" id="SM00387">
    <property type="entry name" value="HATPase_c"/>
    <property type="match status" value="1"/>
</dbReference>
<dbReference type="AlphaFoldDB" id="A0A931GKV0"/>
<dbReference type="InterPro" id="IPR036890">
    <property type="entry name" value="HATPase_C_sf"/>
</dbReference>
<feature type="transmembrane region" description="Helical" evidence="21">
    <location>
        <begin position="45"/>
        <end position="62"/>
    </location>
</feature>
<comment type="function">
    <text evidence="17">Member of the two-component regulatory system NreB/NreC involved in the control of dissimilatory nitrate/nitrite reduction in response to oxygen. NreB functions as a direct oxygen sensor histidine kinase which is autophosphorylated, in the absence of oxygen, probably at the conserved histidine residue, and transfers its phosphate group probably to a conserved aspartate residue of NreC. NreB/NreC activates the expression of the nitrate (narGHJI) and nitrite (nir) reductase operons, as well as the putative nitrate transporter gene narT.</text>
</comment>
<dbReference type="CDD" id="cd16917">
    <property type="entry name" value="HATPase_UhpB-NarQ-NarX-like"/>
    <property type="match status" value="1"/>
</dbReference>
<evidence type="ECO:0000313" key="24">
    <source>
        <dbReference type="Proteomes" id="UP000614047"/>
    </source>
</evidence>
<dbReference type="InterPro" id="IPR050482">
    <property type="entry name" value="Sensor_HK_TwoCompSys"/>
</dbReference>
<dbReference type="Gene3D" id="3.30.565.10">
    <property type="entry name" value="Histidine kinase-like ATPase, C-terminal domain"/>
    <property type="match status" value="1"/>
</dbReference>
<evidence type="ECO:0000256" key="3">
    <source>
        <dbReference type="ARBA" id="ARBA00004496"/>
    </source>
</evidence>
<keyword evidence="24" id="KW-1185">Reference proteome</keyword>
<keyword evidence="12 23" id="KW-0418">Kinase</keyword>
<evidence type="ECO:0000256" key="19">
    <source>
        <dbReference type="SAM" id="Coils"/>
    </source>
</evidence>
<keyword evidence="19" id="KW-0175">Coiled coil</keyword>
<dbReference type="InterPro" id="IPR003594">
    <property type="entry name" value="HATPase_dom"/>
</dbReference>
<keyword evidence="16" id="KW-0411">Iron-sulfur</keyword>
<comment type="caution">
    <text evidence="23">The sequence shown here is derived from an EMBL/GenBank/DDBJ whole genome shotgun (WGS) entry which is preliminary data.</text>
</comment>
<reference evidence="23" key="1">
    <citation type="submission" date="2020-11" db="EMBL/GenBank/DDBJ databases">
        <title>Sequencing the genomes of 1000 actinobacteria strains.</title>
        <authorList>
            <person name="Klenk H.-P."/>
        </authorList>
    </citation>
    <scope>NUCLEOTIDE SEQUENCE</scope>
    <source>
        <strain evidence="23">DSM 43175</strain>
    </source>
</reference>
<dbReference type="Pfam" id="PF07730">
    <property type="entry name" value="HisKA_3"/>
    <property type="match status" value="1"/>
</dbReference>
<dbReference type="GO" id="GO:0051539">
    <property type="term" value="F:4 iron, 4 sulfur cluster binding"/>
    <property type="evidence" value="ECO:0007669"/>
    <property type="project" value="UniProtKB-KW"/>
</dbReference>
<evidence type="ECO:0000256" key="8">
    <source>
        <dbReference type="ARBA" id="ARBA00022553"/>
    </source>
</evidence>
<keyword evidence="10" id="KW-0479">Metal-binding</keyword>
<evidence type="ECO:0000256" key="9">
    <source>
        <dbReference type="ARBA" id="ARBA00022679"/>
    </source>
</evidence>
<feature type="coiled-coil region" evidence="19">
    <location>
        <begin position="152"/>
        <end position="187"/>
    </location>
</feature>
<evidence type="ECO:0000256" key="12">
    <source>
        <dbReference type="ARBA" id="ARBA00022777"/>
    </source>
</evidence>
<dbReference type="Pfam" id="PF23539">
    <property type="entry name" value="DUF7134"/>
    <property type="match status" value="1"/>
</dbReference>
<evidence type="ECO:0000256" key="7">
    <source>
        <dbReference type="ARBA" id="ARBA00022490"/>
    </source>
</evidence>
<accession>A0A931GKV0</accession>
<evidence type="ECO:0000256" key="15">
    <source>
        <dbReference type="ARBA" id="ARBA00023012"/>
    </source>
</evidence>
<dbReference type="SUPFAM" id="SSF55874">
    <property type="entry name" value="ATPase domain of HSP90 chaperone/DNA topoisomerase II/histidine kinase"/>
    <property type="match status" value="1"/>
</dbReference>
<name>A0A931GKV0_9ACTN</name>
<protein>
    <recommendedName>
        <fullName evidence="5">Oxygen sensor histidine kinase NreB</fullName>
        <ecNumber evidence="4">2.7.13.3</ecNumber>
    </recommendedName>
    <alternativeName>
        <fullName evidence="18">Nitrogen regulation protein B</fullName>
    </alternativeName>
</protein>
<organism evidence="23 24">
    <name type="scientific">Actinomadura viridis</name>
    <dbReference type="NCBI Taxonomy" id="58110"/>
    <lineage>
        <taxon>Bacteria</taxon>
        <taxon>Bacillati</taxon>
        <taxon>Actinomycetota</taxon>
        <taxon>Actinomycetes</taxon>
        <taxon>Streptosporangiales</taxon>
        <taxon>Thermomonosporaceae</taxon>
        <taxon>Actinomadura</taxon>
    </lineage>
</organism>
<dbReference type="InterPro" id="IPR004358">
    <property type="entry name" value="Sig_transdc_His_kin-like_C"/>
</dbReference>
<keyword evidence="7" id="KW-0963">Cytoplasm</keyword>
<dbReference type="InterPro" id="IPR011712">
    <property type="entry name" value="Sig_transdc_His_kin_sub3_dim/P"/>
</dbReference>
<evidence type="ECO:0000256" key="2">
    <source>
        <dbReference type="ARBA" id="ARBA00001966"/>
    </source>
</evidence>
<evidence type="ECO:0000256" key="5">
    <source>
        <dbReference type="ARBA" id="ARBA00017322"/>
    </source>
</evidence>
<evidence type="ECO:0000256" key="16">
    <source>
        <dbReference type="ARBA" id="ARBA00023014"/>
    </source>
</evidence>
<evidence type="ECO:0000256" key="1">
    <source>
        <dbReference type="ARBA" id="ARBA00000085"/>
    </source>
</evidence>
<feature type="transmembrane region" description="Helical" evidence="21">
    <location>
        <begin position="111"/>
        <end position="127"/>
    </location>
</feature>
<keyword evidence="14" id="KW-0408">Iron</keyword>
<dbReference type="GO" id="GO:0000155">
    <property type="term" value="F:phosphorelay sensor kinase activity"/>
    <property type="evidence" value="ECO:0007669"/>
    <property type="project" value="InterPro"/>
</dbReference>
<sequence>MPSLTAYGNRLAERARALPPPAVDAVIAVVCAVNIVVQATVNGRLSVWVAVTAGVSAVALLWRRAHPFATAGVIGLCTVTLSLNGGLGDLPPAQLIATYTFAALCPPVKRLIAAAATAAGITVSVLVPEDEVLNLGLVGIAFIAAYALGTGARARRDRIAMLEERAARLAEEQAAAATRERERIAREMHDILAHSMSMVVIQAEAGPVAVRSDPDKAEQVFDTISVTAREALAQLRRALGVLRSEEASRRPPPGLDALPALVDGVRNAGLAVTLEQDGEPRPVPADLAVTVYRVVQEALTNTVRHAAAGEARVRLSWHDRTLRVEVGDDGRGPAAPSPDPSAGGAGLGLTGMRERVAASGGELVTGAGPGGKGYRVAATLPLD</sequence>
<keyword evidence="21" id="KW-0812">Transmembrane</keyword>
<feature type="transmembrane region" description="Helical" evidence="21">
    <location>
        <begin position="21"/>
        <end position="39"/>
    </location>
</feature>
<evidence type="ECO:0000256" key="20">
    <source>
        <dbReference type="SAM" id="MobiDB-lite"/>
    </source>
</evidence>
<dbReference type="Proteomes" id="UP000614047">
    <property type="component" value="Unassembled WGS sequence"/>
</dbReference>
<dbReference type="PANTHER" id="PTHR24421:SF10">
    <property type="entry name" value="NITRATE_NITRITE SENSOR PROTEIN NARQ"/>
    <property type="match status" value="1"/>
</dbReference>
<dbReference type="EMBL" id="JADOUA010000001">
    <property type="protein sequence ID" value="MBG6090500.1"/>
    <property type="molecule type" value="Genomic_DNA"/>
</dbReference>
<dbReference type="PANTHER" id="PTHR24421">
    <property type="entry name" value="NITRATE/NITRITE SENSOR PROTEIN NARX-RELATED"/>
    <property type="match status" value="1"/>
</dbReference>
<evidence type="ECO:0000256" key="10">
    <source>
        <dbReference type="ARBA" id="ARBA00022723"/>
    </source>
</evidence>
<dbReference type="GO" id="GO:0046983">
    <property type="term" value="F:protein dimerization activity"/>
    <property type="evidence" value="ECO:0007669"/>
    <property type="project" value="InterPro"/>
</dbReference>
<dbReference type="Gene3D" id="1.20.5.1930">
    <property type="match status" value="1"/>
</dbReference>
<comment type="catalytic activity">
    <reaction evidence="1">
        <text>ATP + protein L-histidine = ADP + protein N-phospho-L-histidine.</text>
        <dbReference type="EC" id="2.7.13.3"/>
    </reaction>
</comment>
<evidence type="ECO:0000256" key="17">
    <source>
        <dbReference type="ARBA" id="ARBA00024827"/>
    </source>
</evidence>
<keyword evidence="8" id="KW-0597">Phosphoprotein</keyword>
<feature type="domain" description="Histidine kinase" evidence="22">
    <location>
        <begin position="291"/>
        <end position="383"/>
    </location>
</feature>
<dbReference type="Pfam" id="PF02518">
    <property type="entry name" value="HATPase_c"/>
    <property type="match status" value="1"/>
</dbReference>
<evidence type="ECO:0000256" key="6">
    <source>
        <dbReference type="ARBA" id="ARBA00022485"/>
    </source>
</evidence>
<dbReference type="InterPro" id="IPR005467">
    <property type="entry name" value="His_kinase_dom"/>
</dbReference>
<dbReference type="GO" id="GO:0005524">
    <property type="term" value="F:ATP binding"/>
    <property type="evidence" value="ECO:0007669"/>
    <property type="project" value="UniProtKB-KW"/>
</dbReference>
<feature type="region of interest" description="Disordered" evidence="20">
    <location>
        <begin position="326"/>
        <end position="348"/>
    </location>
</feature>
<comment type="subcellular location">
    <subcellularLocation>
        <location evidence="3">Cytoplasm</location>
    </subcellularLocation>
</comment>
<proteinExistence type="predicted"/>
<evidence type="ECO:0000313" key="23">
    <source>
        <dbReference type="EMBL" id="MBG6090500.1"/>
    </source>
</evidence>
<dbReference type="PROSITE" id="PS50109">
    <property type="entry name" value="HIS_KIN"/>
    <property type="match status" value="1"/>
</dbReference>
<evidence type="ECO:0000259" key="22">
    <source>
        <dbReference type="PROSITE" id="PS50109"/>
    </source>
</evidence>
<dbReference type="PRINTS" id="PR00344">
    <property type="entry name" value="BCTRLSENSOR"/>
</dbReference>
<keyword evidence="11" id="KW-0547">Nucleotide-binding</keyword>
<dbReference type="GO" id="GO:0046872">
    <property type="term" value="F:metal ion binding"/>
    <property type="evidence" value="ECO:0007669"/>
    <property type="project" value="UniProtKB-KW"/>
</dbReference>
<dbReference type="RefSeq" id="WP_197012950.1">
    <property type="nucleotide sequence ID" value="NZ_BAABES010000016.1"/>
</dbReference>
<evidence type="ECO:0000256" key="21">
    <source>
        <dbReference type="SAM" id="Phobius"/>
    </source>
</evidence>
<evidence type="ECO:0000256" key="11">
    <source>
        <dbReference type="ARBA" id="ARBA00022741"/>
    </source>
</evidence>
<gene>
    <name evidence="23" type="ORF">IW256_004613</name>
</gene>
<feature type="transmembrane region" description="Helical" evidence="21">
    <location>
        <begin position="133"/>
        <end position="152"/>
    </location>
</feature>
<evidence type="ECO:0000256" key="4">
    <source>
        <dbReference type="ARBA" id="ARBA00012438"/>
    </source>
</evidence>
<evidence type="ECO:0000256" key="18">
    <source>
        <dbReference type="ARBA" id="ARBA00030800"/>
    </source>
</evidence>
<dbReference type="GO" id="GO:0005737">
    <property type="term" value="C:cytoplasm"/>
    <property type="evidence" value="ECO:0007669"/>
    <property type="project" value="UniProtKB-SubCell"/>
</dbReference>
<keyword evidence="21" id="KW-0472">Membrane</keyword>
<dbReference type="InterPro" id="IPR055558">
    <property type="entry name" value="DUF7134"/>
</dbReference>
<comment type="cofactor">
    <cofactor evidence="2">
        <name>[4Fe-4S] cluster</name>
        <dbReference type="ChEBI" id="CHEBI:49883"/>
    </cofactor>
</comment>
<evidence type="ECO:0000256" key="13">
    <source>
        <dbReference type="ARBA" id="ARBA00022840"/>
    </source>
</evidence>
<dbReference type="GO" id="GO:0016020">
    <property type="term" value="C:membrane"/>
    <property type="evidence" value="ECO:0007669"/>
    <property type="project" value="InterPro"/>
</dbReference>
<dbReference type="EC" id="2.7.13.3" evidence="4"/>
<evidence type="ECO:0000256" key="14">
    <source>
        <dbReference type="ARBA" id="ARBA00023004"/>
    </source>
</evidence>
<keyword evidence="6" id="KW-0004">4Fe-4S</keyword>
<keyword evidence="15" id="KW-0902">Two-component regulatory system</keyword>